<comment type="caution">
    <text evidence="1">The sequence shown here is derived from an EMBL/GenBank/DDBJ whole genome shotgun (WGS) entry which is preliminary data.</text>
</comment>
<dbReference type="EMBL" id="MHMR01000016">
    <property type="protein sequence ID" value="OGZ30711.1"/>
    <property type="molecule type" value="Genomic_DNA"/>
</dbReference>
<evidence type="ECO:0008006" key="3">
    <source>
        <dbReference type="Google" id="ProtNLM"/>
    </source>
</evidence>
<dbReference type="STRING" id="1801725.A3J00_02640"/>
<evidence type="ECO:0000313" key="2">
    <source>
        <dbReference type="Proteomes" id="UP000178428"/>
    </source>
</evidence>
<dbReference type="AlphaFoldDB" id="A0A1G2EZC9"/>
<name>A0A1G2EZC9_9BACT</name>
<organism evidence="1 2">
    <name type="scientific">Candidatus Niyogibacteria bacterium RIFCSPLOWO2_02_FULL_45_13</name>
    <dbReference type="NCBI Taxonomy" id="1801725"/>
    <lineage>
        <taxon>Bacteria</taxon>
        <taxon>Candidatus Niyogiibacteriota</taxon>
    </lineage>
</organism>
<gene>
    <name evidence="1" type="ORF">A3J00_02640</name>
</gene>
<reference evidence="1 2" key="1">
    <citation type="journal article" date="2016" name="Nat. Commun.">
        <title>Thousands of microbial genomes shed light on interconnected biogeochemical processes in an aquifer system.</title>
        <authorList>
            <person name="Anantharaman K."/>
            <person name="Brown C.T."/>
            <person name="Hug L.A."/>
            <person name="Sharon I."/>
            <person name="Castelle C.J."/>
            <person name="Probst A.J."/>
            <person name="Thomas B.C."/>
            <person name="Singh A."/>
            <person name="Wilkins M.J."/>
            <person name="Karaoz U."/>
            <person name="Brodie E.L."/>
            <person name="Williams K.H."/>
            <person name="Hubbard S.S."/>
            <person name="Banfield J.F."/>
        </authorList>
    </citation>
    <scope>NUCLEOTIDE SEQUENCE [LARGE SCALE GENOMIC DNA]</scope>
</reference>
<evidence type="ECO:0000313" key="1">
    <source>
        <dbReference type="EMBL" id="OGZ30711.1"/>
    </source>
</evidence>
<sequence length="287" mass="33226">MRVLMCSPIYLEILEENPRLNPWMKKDAQPNKTTAFKQWHNLENALLSLGLEIWFIAPQPKLGDMCFAANAAWGRNNMFLMAQYHPEVWWRKDEIPHYAEWFVQNRHGACFLPKGIHFEGQGDIVSLNNSYIFGHGQRNSIEVVDYLEKHFRLKRIVPVELVDSRFYHLDVALHFAKGANSILWCPDAFSKDSRRMIERLMAHERITGLELSADEALQDLGRGRINFLLNSLYAGPNEIMGWNERFSEFPSKVRHFLESKGCRIWPVDVSEFGLSGGGARCLTLFLD</sequence>
<accession>A0A1G2EZC9</accession>
<dbReference type="SUPFAM" id="SSF55909">
    <property type="entry name" value="Pentein"/>
    <property type="match status" value="1"/>
</dbReference>
<dbReference type="Pfam" id="PF19420">
    <property type="entry name" value="DDAH_eukar"/>
    <property type="match status" value="1"/>
</dbReference>
<dbReference type="Gene3D" id="3.75.10.10">
    <property type="entry name" value="L-arginine/glycine Amidinotransferase, Chain A"/>
    <property type="match status" value="1"/>
</dbReference>
<protein>
    <recommendedName>
        <fullName evidence="3">Amidinotransferase</fullName>
    </recommendedName>
</protein>
<proteinExistence type="predicted"/>
<dbReference type="Proteomes" id="UP000178428">
    <property type="component" value="Unassembled WGS sequence"/>
</dbReference>